<comment type="caution">
    <text evidence="4">The sequence shown here is derived from an EMBL/GenBank/DDBJ whole genome shotgun (WGS) entry which is preliminary data.</text>
</comment>
<dbReference type="CDD" id="cd04301">
    <property type="entry name" value="NAT_SF"/>
    <property type="match status" value="1"/>
</dbReference>
<dbReference type="InterPro" id="IPR045039">
    <property type="entry name" value="NSI-like"/>
</dbReference>
<sequence length="134" mass="15251">MAISYASTTRDITRDDLQTLFHSVEWDSGSYPDELLQAIQGSHSVMTAWDGRRLIGLVNALSDGVLTVYFHYMLIDPEYQGRGIGKVMMDHMLDQYKTYQTKVLIAYPDVVEFYGKLGFQKEEGTTPLFISDLI</sequence>
<organism evidence="4 5">
    <name type="scientific">Halobacillus kuroshimensis</name>
    <dbReference type="NCBI Taxonomy" id="302481"/>
    <lineage>
        <taxon>Bacteria</taxon>
        <taxon>Bacillati</taxon>
        <taxon>Bacillota</taxon>
        <taxon>Bacilli</taxon>
        <taxon>Bacillales</taxon>
        <taxon>Bacillaceae</taxon>
        <taxon>Halobacillus</taxon>
    </lineage>
</organism>
<dbReference type="PANTHER" id="PTHR43626:SF4">
    <property type="entry name" value="GCN5-RELATED N-ACETYLTRANSFERASE 2, CHLOROPLASTIC"/>
    <property type="match status" value="1"/>
</dbReference>
<evidence type="ECO:0000256" key="1">
    <source>
        <dbReference type="ARBA" id="ARBA00022679"/>
    </source>
</evidence>
<dbReference type="Proteomes" id="UP000663970">
    <property type="component" value="Unassembled WGS sequence"/>
</dbReference>
<keyword evidence="1" id="KW-0808">Transferase</keyword>
<name>A0ABS3DV41_9BACI</name>
<dbReference type="PANTHER" id="PTHR43626">
    <property type="entry name" value="ACYL-COA N-ACYLTRANSFERASE"/>
    <property type="match status" value="1"/>
</dbReference>
<evidence type="ECO:0000259" key="3">
    <source>
        <dbReference type="PROSITE" id="PS51186"/>
    </source>
</evidence>
<evidence type="ECO:0000256" key="2">
    <source>
        <dbReference type="ARBA" id="ARBA00023315"/>
    </source>
</evidence>
<dbReference type="InterPro" id="IPR000182">
    <property type="entry name" value="GNAT_dom"/>
</dbReference>
<dbReference type="PROSITE" id="PS51186">
    <property type="entry name" value="GNAT"/>
    <property type="match status" value="1"/>
</dbReference>
<gene>
    <name evidence="4" type="ORF">JF544_08160</name>
</gene>
<evidence type="ECO:0000313" key="5">
    <source>
        <dbReference type="Proteomes" id="UP000663970"/>
    </source>
</evidence>
<evidence type="ECO:0000313" key="4">
    <source>
        <dbReference type="EMBL" id="MBN8235222.1"/>
    </source>
</evidence>
<dbReference type="EMBL" id="JAEKJY010000002">
    <property type="protein sequence ID" value="MBN8235222.1"/>
    <property type="molecule type" value="Genomic_DNA"/>
</dbReference>
<dbReference type="Gene3D" id="3.40.630.30">
    <property type="match status" value="1"/>
</dbReference>
<accession>A0ABS3DV41</accession>
<dbReference type="Pfam" id="PF13673">
    <property type="entry name" value="Acetyltransf_10"/>
    <property type="match status" value="1"/>
</dbReference>
<dbReference type="RefSeq" id="WP_206933341.1">
    <property type="nucleotide sequence ID" value="NZ_JAEKJY010000002.1"/>
</dbReference>
<keyword evidence="2" id="KW-0012">Acyltransferase</keyword>
<keyword evidence="5" id="KW-1185">Reference proteome</keyword>
<dbReference type="InterPro" id="IPR016181">
    <property type="entry name" value="Acyl_CoA_acyltransferase"/>
</dbReference>
<proteinExistence type="predicted"/>
<reference evidence="4 5" key="1">
    <citation type="submission" date="2020-12" db="EMBL/GenBank/DDBJ databases">
        <title>Oil enriched cultivation method for isolating marine PHA-producing bacteria.</title>
        <authorList>
            <person name="Zheng W."/>
            <person name="Yu S."/>
            <person name="Huang Y."/>
        </authorList>
    </citation>
    <scope>NUCLEOTIDE SEQUENCE [LARGE SCALE GENOMIC DNA]</scope>
    <source>
        <strain evidence="4 5">SY-2-6</strain>
    </source>
</reference>
<dbReference type="SUPFAM" id="SSF55729">
    <property type="entry name" value="Acyl-CoA N-acyltransferases (Nat)"/>
    <property type="match status" value="1"/>
</dbReference>
<feature type="domain" description="N-acetyltransferase" evidence="3">
    <location>
        <begin position="7"/>
        <end position="134"/>
    </location>
</feature>
<protein>
    <submittedName>
        <fullName evidence="4">GNAT family N-acetyltransferase</fullName>
    </submittedName>
</protein>